<proteinExistence type="predicted"/>
<feature type="non-terminal residue" evidence="1">
    <location>
        <position position="1"/>
    </location>
</feature>
<gene>
    <name evidence="1" type="ORF">LTS18_005135</name>
</gene>
<organism evidence="1 2">
    <name type="scientific">Coniosporium uncinatum</name>
    <dbReference type="NCBI Taxonomy" id="93489"/>
    <lineage>
        <taxon>Eukaryota</taxon>
        <taxon>Fungi</taxon>
        <taxon>Dikarya</taxon>
        <taxon>Ascomycota</taxon>
        <taxon>Pezizomycotina</taxon>
        <taxon>Dothideomycetes</taxon>
        <taxon>Dothideomycetes incertae sedis</taxon>
        <taxon>Coniosporium</taxon>
    </lineage>
</organism>
<evidence type="ECO:0000313" key="1">
    <source>
        <dbReference type="EMBL" id="KAK3061943.1"/>
    </source>
</evidence>
<keyword evidence="2" id="KW-1185">Reference proteome</keyword>
<accession>A0ACC3D4Y8</accession>
<dbReference type="Proteomes" id="UP001186974">
    <property type="component" value="Unassembled WGS sequence"/>
</dbReference>
<reference evidence="1" key="1">
    <citation type="submission" date="2024-09" db="EMBL/GenBank/DDBJ databases">
        <title>Black Yeasts Isolated from many extreme environments.</title>
        <authorList>
            <person name="Coleine C."/>
            <person name="Stajich J.E."/>
            <person name="Selbmann L."/>
        </authorList>
    </citation>
    <scope>NUCLEOTIDE SEQUENCE</scope>
    <source>
        <strain evidence="1">CCFEE 5737</strain>
    </source>
</reference>
<name>A0ACC3D4Y8_9PEZI</name>
<sequence>LLTTTPLKGDDLVTQLDLRILTDFLPAHLRSTPSNPFLTFRSYSRPTSTRRVNNLQAFTGAKRTSPHRTKF</sequence>
<protein>
    <submittedName>
        <fullName evidence="1">Uncharacterized protein</fullName>
    </submittedName>
</protein>
<dbReference type="EMBL" id="JAWDJW010007551">
    <property type="protein sequence ID" value="KAK3061943.1"/>
    <property type="molecule type" value="Genomic_DNA"/>
</dbReference>
<comment type="caution">
    <text evidence="1">The sequence shown here is derived from an EMBL/GenBank/DDBJ whole genome shotgun (WGS) entry which is preliminary data.</text>
</comment>
<evidence type="ECO:0000313" key="2">
    <source>
        <dbReference type="Proteomes" id="UP001186974"/>
    </source>
</evidence>